<organism evidence="6 7">
    <name type="scientific">Lysinibacillus alkalisoli</name>
    <dbReference type="NCBI Taxonomy" id="1911548"/>
    <lineage>
        <taxon>Bacteria</taxon>
        <taxon>Bacillati</taxon>
        <taxon>Bacillota</taxon>
        <taxon>Bacilli</taxon>
        <taxon>Bacillales</taxon>
        <taxon>Bacillaceae</taxon>
        <taxon>Lysinibacillus</taxon>
    </lineage>
</organism>
<keyword evidence="4" id="KW-0804">Transcription</keyword>
<evidence type="ECO:0000313" key="7">
    <source>
        <dbReference type="Proteomes" id="UP000616608"/>
    </source>
</evidence>
<dbReference type="SUPFAM" id="SSF53850">
    <property type="entry name" value="Periplasmic binding protein-like II"/>
    <property type="match status" value="1"/>
</dbReference>
<proteinExistence type="inferred from homology"/>
<dbReference type="GO" id="GO:0000976">
    <property type="term" value="F:transcription cis-regulatory region binding"/>
    <property type="evidence" value="ECO:0007669"/>
    <property type="project" value="TreeGrafter"/>
</dbReference>
<evidence type="ECO:0000256" key="4">
    <source>
        <dbReference type="ARBA" id="ARBA00023163"/>
    </source>
</evidence>
<evidence type="ECO:0000256" key="3">
    <source>
        <dbReference type="ARBA" id="ARBA00023125"/>
    </source>
</evidence>
<dbReference type="GO" id="GO:0003700">
    <property type="term" value="F:DNA-binding transcription factor activity"/>
    <property type="evidence" value="ECO:0007669"/>
    <property type="project" value="InterPro"/>
</dbReference>
<dbReference type="RefSeq" id="WP_188613077.1">
    <property type="nucleotide sequence ID" value="NZ_BMJT01000001.1"/>
</dbReference>
<keyword evidence="3" id="KW-0238">DNA-binding</keyword>
<dbReference type="InterPro" id="IPR000847">
    <property type="entry name" value="LysR_HTH_N"/>
</dbReference>
<comment type="similarity">
    <text evidence="1">Belongs to the LysR transcriptional regulatory family.</text>
</comment>
<dbReference type="InterPro" id="IPR036388">
    <property type="entry name" value="WH-like_DNA-bd_sf"/>
</dbReference>
<dbReference type="CDD" id="cd05466">
    <property type="entry name" value="PBP2_LTTR_substrate"/>
    <property type="match status" value="1"/>
</dbReference>
<dbReference type="AlphaFoldDB" id="A0A917D6G1"/>
<name>A0A917D6G1_9BACI</name>
<evidence type="ECO:0000256" key="2">
    <source>
        <dbReference type="ARBA" id="ARBA00023015"/>
    </source>
</evidence>
<dbReference type="PROSITE" id="PS50931">
    <property type="entry name" value="HTH_LYSR"/>
    <property type="match status" value="1"/>
</dbReference>
<dbReference type="SUPFAM" id="SSF46785">
    <property type="entry name" value="Winged helix' DNA-binding domain"/>
    <property type="match status" value="1"/>
</dbReference>
<reference evidence="6" key="1">
    <citation type="journal article" date="2014" name="Int. J. Syst. Evol. Microbiol.">
        <title>Complete genome sequence of Corynebacterium casei LMG S-19264T (=DSM 44701T), isolated from a smear-ripened cheese.</title>
        <authorList>
            <consortium name="US DOE Joint Genome Institute (JGI-PGF)"/>
            <person name="Walter F."/>
            <person name="Albersmeier A."/>
            <person name="Kalinowski J."/>
            <person name="Ruckert C."/>
        </authorList>
    </citation>
    <scope>NUCLEOTIDE SEQUENCE</scope>
    <source>
        <strain evidence="6">CGMCC 1.15760</strain>
    </source>
</reference>
<comment type="caution">
    <text evidence="6">The sequence shown here is derived from an EMBL/GenBank/DDBJ whole genome shotgun (WGS) entry which is preliminary data.</text>
</comment>
<accession>A0A917D6G1</accession>
<dbReference type="Gene3D" id="3.40.190.290">
    <property type="match status" value="1"/>
</dbReference>
<keyword evidence="7" id="KW-1185">Reference proteome</keyword>
<reference evidence="6" key="2">
    <citation type="submission" date="2020-09" db="EMBL/GenBank/DDBJ databases">
        <authorList>
            <person name="Sun Q."/>
            <person name="Zhou Y."/>
        </authorList>
    </citation>
    <scope>NUCLEOTIDE SEQUENCE</scope>
    <source>
        <strain evidence="6">CGMCC 1.15760</strain>
    </source>
</reference>
<dbReference type="Gene3D" id="1.10.10.10">
    <property type="entry name" value="Winged helix-like DNA-binding domain superfamily/Winged helix DNA-binding domain"/>
    <property type="match status" value="1"/>
</dbReference>
<dbReference type="PANTHER" id="PTHR30126:SF40">
    <property type="entry name" value="HTH-TYPE TRANSCRIPTIONAL REGULATOR GLTR"/>
    <property type="match status" value="1"/>
</dbReference>
<keyword evidence="2" id="KW-0805">Transcription regulation</keyword>
<evidence type="ECO:0000313" key="6">
    <source>
        <dbReference type="EMBL" id="GGG10710.1"/>
    </source>
</evidence>
<dbReference type="PANTHER" id="PTHR30126">
    <property type="entry name" value="HTH-TYPE TRANSCRIPTIONAL REGULATOR"/>
    <property type="match status" value="1"/>
</dbReference>
<protein>
    <submittedName>
        <fullName evidence="6">HTH-type transcriptional regulator YofA</fullName>
    </submittedName>
</protein>
<dbReference type="Proteomes" id="UP000616608">
    <property type="component" value="Unassembled WGS sequence"/>
</dbReference>
<dbReference type="InterPro" id="IPR005119">
    <property type="entry name" value="LysR_subst-bd"/>
</dbReference>
<evidence type="ECO:0000256" key="1">
    <source>
        <dbReference type="ARBA" id="ARBA00009437"/>
    </source>
</evidence>
<evidence type="ECO:0000259" key="5">
    <source>
        <dbReference type="PROSITE" id="PS50931"/>
    </source>
</evidence>
<dbReference type="InterPro" id="IPR036390">
    <property type="entry name" value="WH_DNA-bd_sf"/>
</dbReference>
<gene>
    <name evidence="6" type="primary">yofA</name>
    <name evidence="6" type="ORF">GCM10007425_01250</name>
</gene>
<dbReference type="Pfam" id="PF00126">
    <property type="entry name" value="HTH_1"/>
    <property type="match status" value="1"/>
</dbReference>
<dbReference type="EMBL" id="BMJT01000001">
    <property type="protein sequence ID" value="GGG10710.1"/>
    <property type="molecule type" value="Genomic_DNA"/>
</dbReference>
<sequence>MELRHLKTFQTVAECLSITKAAQQLGYTQPTVTLQMQALEKELCHVLITKVGRSMVLTAAGKQLKQHVDELFILMNKMEKDMEELRDPSGKLMIAASEHYCGQRLHPIIKAYESAYPNVHVHLIPLNSHHALASVKNNVADIAIVAEANETSTIQTLPLEQEHALVVASTTMAQHKTLHHLLQETPFISYDEHCSFASIIDKYFAHHEQQPTSTIVVGGSDAMIKRAVLNDVGYAIIGENAVKKEIEQGIIQALQSIVPVIQTSALFLKARRNEPNIMTFITFLKNAWALKAD</sequence>
<dbReference type="Pfam" id="PF03466">
    <property type="entry name" value="LysR_substrate"/>
    <property type="match status" value="1"/>
</dbReference>
<feature type="domain" description="HTH lysR-type" evidence="5">
    <location>
        <begin position="1"/>
        <end position="58"/>
    </location>
</feature>